<protein>
    <submittedName>
        <fullName evidence="2">Cytoplasmic membrane protein</fullName>
    </submittedName>
</protein>
<dbReference type="HOGENOM" id="CLU_085083_5_1_9"/>
<accession>A0A060LZS7</accession>
<feature type="transmembrane region" description="Helical" evidence="1">
    <location>
        <begin position="72"/>
        <end position="102"/>
    </location>
</feature>
<proteinExistence type="predicted"/>
<reference evidence="2 3" key="1">
    <citation type="journal article" date="2014" name="Gene">
        <title>A comparative genomic analysis of the alkalitolerant soil bacterium Bacillus lehensis G1.</title>
        <authorList>
            <person name="Noor Y.M."/>
            <person name="Samsulrizal N.H."/>
            <person name="Jema'on N.A."/>
            <person name="Low K.O."/>
            <person name="Ramli A.N."/>
            <person name="Alias N.I."/>
            <person name="Damis S.I."/>
            <person name="Fuzi S.F."/>
            <person name="Isa M.N."/>
            <person name="Murad A.M."/>
            <person name="Raih M.F."/>
            <person name="Bakar F.D."/>
            <person name="Najimudin N."/>
            <person name="Mahadi N.M."/>
            <person name="Illias R.M."/>
        </authorList>
    </citation>
    <scope>NUCLEOTIDE SEQUENCE [LARGE SCALE GENOMIC DNA]</scope>
    <source>
        <strain evidence="2 3">G1</strain>
    </source>
</reference>
<dbReference type="KEGG" id="ble:BleG1_2710"/>
<feature type="transmembrane region" description="Helical" evidence="1">
    <location>
        <begin position="108"/>
        <end position="128"/>
    </location>
</feature>
<keyword evidence="3" id="KW-1185">Reference proteome</keyword>
<organism evidence="2 3">
    <name type="scientific">Shouchella lehensis G1</name>
    <dbReference type="NCBI Taxonomy" id="1246626"/>
    <lineage>
        <taxon>Bacteria</taxon>
        <taxon>Bacillati</taxon>
        <taxon>Bacillota</taxon>
        <taxon>Bacilli</taxon>
        <taxon>Bacillales</taxon>
        <taxon>Bacillaceae</taxon>
        <taxon>Shouchella</taxon>
    </lineage>
</organism>
<dbReference type="PANTHER" id="PTHR35335">
    <property type="entry name" value="UPF0716 PROTEIN FXSA"/>
    <property type="match status" value="1"/>
</dbReference>
<dbReference type="EMBL" id="CP003923">
    <property type="protein sequence ID" value="AIC95275.1"/>
    <property type="molecule type" value="Genomic_DNA"/>
</dbReference>
<dbReference type="PATRIC" id="fig|1246626.3.peg.2702"/>
<dbReference type="Pfam" id="PF04186">
    <property type="entry name" value="FxsA"/>
    <property type="match status" value="1"/>
</dbReference>
<feature type="transmembrane region" description="Helical" evidence="1">
    <location>
        <begin position="29"/>
        <end position="48"/>
    </location>
</feature>
<dbReference type="InterPro" id="IPR007313">
    <property type="entry name" value="FxsA"/>
</dbReference>
<evidence type="ECO:0000256" key="1">
    <source>
        <dbReference type="SAM" id="Phobius"/>
    </source>
</evidence>
<sequence>MFKRFLLPVAIGIPLVELLFIVLSVQWIGVWYTILAMLLTSIIGFLVARRQGMQVIRLAQLQMQKQQVPSQAMIDGACIFIGGALLTVPGFFTDVVGALFLIPWTRTIIKAGLLKAIHSGIANGKFVVIKRR</sequence>
<dbReference type="STRING" id="1246626.BleG1_2710"/>
<keyword evidence="1" id="KW-0472">Membrane</keyword>
<name>A0A060LZS7_9BACI</name>
<dbReference type="NCBIfam" id="NF008528">
    <property type="entry name" value="PRK11463.1-2"/>
    <property type="match status" value="1"/>
</dbReference>
<dbReference type="RefSeq" id="WP_038481881.1">
    <property type="nucleotide sequence ID" value="NZ_CP003923.1"/>
</dbReference>
<dbReference type="AlphaFoldDB" id="A0A060LZS7"/>
<evidence type="ECO:0000313" key="2">
    <source>
        <dbReference type="EMBL" id="AIC95275.1"/>
    </source>
</evidence>
<dbReference type="PANTHER" id="PTHR35335:SF1">
    <property type="entry name" value="UPF0716 PROTEIN FXSA"/>
    <property type="match status" value="1"/>
</dbReference>
<gene>
    <name evidence="2" type="ORF">BleG1_2710</name>
</gene>
<evidence type="ECO:0000313" key="3">
    <source>
        <dbReference type="Proteomes" id="UP000027142"/>
    </source>
</evidence>
<dbReference type="GO" id="GO:0016020">
    <property type="term" value="C:membrane"/>
    <property type="evidence" value="ECO:0007669"/>
    <property type="project" value="InterPro"/>
</dbReference>
<dbReference type="Proteomes" id="UP000027142">
    <property type="component" value="Chromosome"/>
</dbReference>
<dbReference type="eggNOG" id="COG3030">
    <property type="taxonomic scope" value="Bacteria"/>
</dbReference>
<keyword evidence="1" id="KW-1133">Transmembrane helix</keyword>
<feature type="transmembrane region" description="Helical" evidence="1">
    <location>
        <begin position="5"/>
        <end position="23"/>
    </location>
</feature>
<dbReference type="OrthoDB" id="9792788at2"/>
<keyword evidence="1" id="KW-0812">Transmembrane</keyword>